<evidence type="ECO:0000313" key="9">
    <source>
        <dbReference type="Proteomes" id="UP001612915"/>
    </source>
</evidence>
<evidence type="ECO:0000256" key="6">
    <source>
        <dbReference type="SAM" id="Phobius"/>
    </source>
</evidence>
<comment type="subcellular location">
    <subcellularLocation>
        <location evidence="1">Membrane</location>
        <topology evidence="1">Multi-pass membrane protein</topology>
    </subcellularLocation>
</comment>
<protein>
    <submittedName>
        <fullName evidence="8">FUSC family protein</fullName>
    </submittedName>
</protein>
<proteinExistence type="predicted"/>
<evidence type="ECO:0000256" key="3">
    <source>
        <dbReference type="ARBA" id="ARBA00022989"/>
    </source>
</evidence>
<feature type="transmembrane region" description="Helical" evidence="6">
    <location>
        <begin position="339"/>
        <end position="357"/>
    </location>
</feature>
<evidence type="ECO:0000259" key="7">
    <source>
        <dbReference type="Pfam" id="PF13515"/>
    </source>
</evidence>
<keyword evidence="3 6" id="KW-1133">Transmembrane helix</keyword>
<feature type="region of interest" description="Disordered" evidence="5">
    <location>
        <begin position="217"/>
        <end position="240"/>
    </location>
</feature>
<evidence type="ECO:0000256" key="2">
    <source>
        <dbReference type="ARBA" id="ARBA00022692"/>
    </source>
</evidence>
<name>A0ABW8AQ25_9ACTN</name>
<feature type="transmembrane region" description="Helical" evidence="6">
    <location>
        <begin position="369"/>
        <end position="390"/>
    </location>
</feature>
<sequence>MRFVARPALVALLTVALTLGTVLPLVAWDPLDPSYAVTAGAVALSGARLDRRGTAPLARLLRVPVVVVVLACVGFLLTHLEPVGDAVVVTVYGLAIVSRRFPPPVAAAGRAALLPLLAMFMTPVPVGDRPVVSLLLITAICLVAAFWSLVAERLVGEAPPPSRLRTLVAAARRGSPAAHAAAREVDATMAPDAPGRADVVRVQVAVDGGHDVEPPLAALAGSYSPGPAPPPQPRRPPSARAVDSLALQGAVALALGLVAGQVLFPAHWPWTAVTVLTMTVSARARGDVLYRGLERLGGAAAGTVLSALVAEAVGGHRSLGIGSLLVVFALAVLLRDVGYVWWALLLTTTLGLLYGVLGAESGVSVLAERLLAVLVGAVCAVVPAFVIRPIRSRQLVKRRAADWLAAVRSLLDDDASDPVVSRLRAVEAATDVLRDSVVPLRLANRLWRRHFAVPLGWSEVACEALPAARRTALDDGSAATELRHAYARVGRSVRET</sequence>
<dbReference type="InterPro" id="IPR049453">
    <property type="entry name" value="Memb_transporter_dom"/>
</dbReference>
<evidence type="ECO:0000256" key="4">
    <source>
        <dbReference type="ARBA" id="ARBA00023136"/>
    </source>
</evidence>
<feature type="transmembrane region" description="Helical" evidence="6">
    <location>
        <begin position="57"/>
        <end position="77"/>
    </location>
</feature>
<comment type="caution">
    <text evidence="8">The sequence shown here is derived from an EMBL/GenBank/DDBJ whole genome shotgun (WGS) entry which is preliminary data.</text>
</comment>
<keyword evidence="4 6" id="KW-0472">Membrane</keyword>
<dbReference type="Pfam" id="PF13515">
    <property type="entry name" value="FUSC_2"/>
    <property type="match status" value="1"/>
</dbReference>
<accession>A0ABW8AQ25</accession>
<evidence type="ECO:0000256" key="1">
    <source>
        <dbReference type="ARBA" id="ARBA00004141"/>
    </source>
</evidence>
<feature type="compositionally biased region" description="Pro residues" evidence="5">
    <location>
        <begin position="226"/>
        <end position="236"/>
    </location>
</feature>
<dbReference type="RefSeq" id="WP_398281005.1">
    <property type="nucleotide sequence ID" value="NZ_JBITLV010000004.1"/>
</dbReference>
<feature type="domain" description="Integral membrane bound transporter" evidence="7">
    <location>
        <begin position="258"/>
        <end position="382"/>
    </location>
</feature>
<keyword evidence="9" id="KW-1185">Reference proteome</keyword>
<evidence type="ECO:0000313" key="8">
    <source>
        <dbReference type="EMBL" id="MFI7588083.1"/>
    </source>
</evidence>
<evidence type="ECO:0000256" key="5">
    <source>
        <dbReference type="SAM" id="MobiDB-lite"/>
    </source>
</evidence>
<feature type="transmembrane region" description="Helical" evidence="6">
    <location>
        <begin position="108"/>
        <end position="126"/>
    </location>
</feature>
<organism evidence="8 9">
    <name type="scientific">Spongisporangium articulatum</name>
    <dbReference type="NCBI Taxonomy" id="3362603"/>
    <lineage>
        <taxon>Bacteria</taxon>
        <taxon>Bacillati</taxon>
        <taxon>Actinomycetota</taxon>
        <taxon>Actinomycetes</taxon>
        <taxon>Kineosporiales</taxon>
        <taxon>Kineosporiaceae</taxon>
        <taxon>Spongisporangium</taxon>
    </lineage>
</organism>
<gene>
    <name evidence="8" type="ORF">ACIB24_13525</name>
</gene>
<keyword evidence="2 6" id="KW-0812">Transmembrane</keyword>
<dbReference type="EMBL" id="JBITLV010000004">
    <property type="protein sequence ID" value="MFI7588083.1"/>
    <property type="molecule type" value="Genomic_DNA"/>
</dbReference>
<feature type="transmembrane region" description="Helical" evidence="6">
    <location>
        <begin position="132"/>
        <end position="155"/>
    </location>
</feature>
<feature type="transmembrane region" description="Helical" evidence="6">
    <location>
        <begin position="245"/>
        <end position="264"/>
    </location>
</feature>
<reference evidence="8 9" key="1">
    <citation type="submission" date="2024-10" db="EMBL/GenBank/DDBJ databases">
        <title>The Natural Products Discovery Center: Release of the First 8490 Sequenced Strains for Exploring Actinobacteria Biosynthetic Diversity.</title>
        <authorList>
            <person name="Kalkreuter E."/>
            <person name="Kautsar S.A."/>
            <person name="Yang D."/>
            <person name="Bader C.D."/>
            <person name="Teijaro C.N."/>
            <person name="Fluegel L."/>
            <person name="Davis C.M."/>
            <person name="Simpson J.R."/>
            <person name="Lauterbach L."/>
            <person name="Steele A.D."/>
            <person name="Gui C."/>
            <person name="Meng S."/>
            <person name="Li G."/>
            <person name="Viehrig K."/>
            <person name="Ye F."/>
            <person name="Su P."/>
            <person name="Kiefer A.F."/>
            <person name="Nichols A."/>
            <person name="Cepeda A.J."/>
            <person name="Yan W."/>
            <person name="Fan B."/>
            <person name="Jiang Y."/>
            <person name="Adhikari A."/>
            <person name="Zheng C.-J."/>
            <person name="Schuster L."/>
            <person name="Cowan T.M."/>
            <person name="Smanski M.J."/>
            <person name="Chevrette M.G."/>
            <person name="De Carvalho L.P.S."/>
            <person name="Shen B."/>
        </authorList>
    </citation>
    <scope>NUCLEOTIDE SEQUENCE [LARGE SCALE GENOMIC DNA]</scope>
    <source>
        <strain evidence="8 9">NPDC049639</strain>
    </source>
</reference>
<dbReference type="Proteomes" id="UP001612915">
    <property type="component" value="Unassembled WGS sequence"/>
</dbReference>
<feature type="transmembrane region" description="Helical" evidence="6">
    <location>
        <begin position="315"/>
        <end position="334"/>
    </location>
</feature>